<evidence type="ECO:0000313" key="1">
    <source>
        <dbReference type="EMBL" id="CAB9525846.1"/>
    </source>
</evidence>
<name>A0A9N8ERC3_9STRA</name>
<dbReference type="AlphaFoldDB" id="A0A9N8ERC3"/>
<sequence length="210" mass="22497">MGIKFSPKVKATINVDLSLIIDVAPNSRNNETAPNSQALKDNNDNSENVDFEILLSGEAGVVFEVVSSLGGRTETHTVDLSGVITVEADMYLYVSGEDTKLMLAASINVMLGGICGMTPYAAVICEIFSGDSELVGAIRSYADKTGFGVQLELSGYIGLKNDFMEDVLNWPSDGHSFSFGVTLAYRGSTINACVQVDGNESCFHRCNSDR</sequence>
<comment type="caution">
    <text evidence="1">The sequence shown here is derived from an EMBL/GenBank/DDBJ whole genome shotgun (WGS) entry which is preliminary data.</text>
</comment>
<dbReference type="EMBL" id="CAICTM010001734">
    <property type="protein sequence ID" value="CAB9525846.1"/>
    <property type="molecule type" value="Genomic_DNA"/>
</dbReference>
<reference evidence="1" key="1">
    <citation type="submission" date="2020-06" db="EMBL/GenBank/DDBJ databases">
        <authorList>
            <consortium name="Plant Systems Biology data submission"/>
        </authorList>
    </citation>
    <scope>NUCLEOTIDE SEQUENCE</scope>
    <source>
        <strain evidence="1">D6</strain>
    </source>
</reference>
<organism evidence="1 2">
    <name type="scientific">Seminavis robusta</name>
    <dbReference type="NCBI Taxonomy" id="568900"/>
    <lineage>
        <taxon>Eukaryota</taxon>
        <taxon>Sar</taxon>
        <taxon>Stramenopiles</taxon>
        <taxon>Ochrophyta</taxon>
        <taxon>Bacillariophyta</taxon>
        <taxon>Bacillariophyceae</taxon>
        <taxon>Bacillariophycidae</taxon>
        <taxon>Naviculales</taxon>
        <taxon>Naviculaceae</taxon>
        <taxon>Seminavis</taxon>
    </lineage>
</organism>
<accession>A0A9N8ERC3</accession>
<protein>
    <submittedName>
        <fullName evidence="1">Uncharacterized protein</fullName>
    </submittedName>
</protein>
<gene>
    <name evidence="1" type="ORF">SEMRO_1736_G294410.1</name>
</gene>
<dbReference type="Proteomes" id="UP001153069">
    <property type="component" value="Unassembled WGS sequence"/>
</dbReference>
<keyword evidence="2" id="KW-1185">Reference proteome</keyword>
<evidence type="ECO:0000313" key="2">
    <source>
        <dbReference type="Proteomes" id="UP001153069"/>
    </source>
</evidence>
<proteinExistence type="predicted"/>